<dbReference type="PRINTS" id="PR00162">
    <property type="entry name" value="RIESKE"/>
</dbReference>
<dbReference type="PROSITE" id="PS51296">
    <property type="entry name" value="RIESKE"/>
    <property type="match status" value="1"/>
</dbReference>
<gene>
    <name evidence="7" type="ordered locus">BATR1942_02845</name>
</gene>
<dbReference type="SUPFAM" id="SSF51905">
    <property type="entry name" value="FAD/NAD(P)-binding domain"/>
    <property type="match status" value="1"/>
</dbReference>
<keyword evidence="5" id="KW-1015">Disulfide bond</keyword>
<dbReference type="Gene3D" id="2.102.10.10">
    <property type="entry name" value="Rieske [2Fe-2S] iron-sulphur domain"/>
    <property type="match status" value="1"/>
</dbReference>
<dbReference type="InterPro" id="IPR036922">
    <property type="entry name" value="Rieske_2Fe-2S_sf"/>
</dbReference>
<keyword evidence="8" id="KW-1185">Reference proteome</keyword>
<dbReference type="PANTHER" id="PTHR13847:SF274">
    <property type="entry name" value="RIESKE 2FE-2S IRON-SULFUR PROTEIN YHFW-RELATED"/>
    <property type="match status" value="1"/>
</dbReference>
<evidence type="ECO:0000313" key="7">
    <source>
        <dbReference type="EMBL" id="ADP31525.1"/>
    </source>
</evidence>
<dbReference type="Gene3D" id="3.50.50.60">
    <property type="entry name" value="FAD/NAD(P)-binding domain"/>
    <property type="match status" value="1"/>
</dbReference>
<accession>A0ABM5LUR7</accession>
<evidence type="ECO:0000256" key="5">
    <source>
        <dbReference type="ARBA" id="ARBA00023157"/>
    </source>
</evidence>
<evidence type="ECO:0000256" key="1">
    <source>
        <dbReference type="ARBA" id="ARBA00022714"/>
    </source>
</evidence>
<dbReference type="CDD" id="cd03477">
    <property type="entry name" value="Rieske_YhfW_C"/>
    <property type="match status" value="1"/>
</dbReference>
<dbReference type="InterPro" id="IPR005805">
    <property type="entry name" value="Rieske_Fe-S_prot_C"/>
</dbReference>
<protein>
    <submittedName>
        <fullName evidence="7">Rieske [2Fe-2S] oxygenase</fullName>
    </submittedName>
</protein>
<keyword evidence="4" id="KW-0411">Iron-sulfur</keyword>
<keyword evidence="2" id="KW-0479">Metal-binding</keyword>
<feature type="domain" description="Rieske" evidence="6">
    <location>
        <begin position="424"/>
        <end position="510"/>
    </location>
</feature>
<dbReference type="EMBL" id="CP002207">
    <property type="protein sequence ID" value="ADP31525.1"/>
    <property type="molecule type" value="Genomic_DNA"/>
</dbReference>
<dbReference type="InterPro" id="IPR017941">
    <property type="entry name" value="Rieske_2Fe-2S"/>
</dbReference>
<organism evidence="7 8">
    <name type="scientific">Bacillus atrophaeus (strain 1942)</name>
    <dbReference type="NCBI Taxonomy" id="720555"/>
    <lineage>
        <taxon>Bacteria</taxon>
        <taxon>Bacillati</taxon>
        <taxon>Bacillota</taxon>
        <taxon>Bacilli</taxon>
        <taxon>Bacillales</taxon>
        <taxon>Bacillaceae</taxon>
        <taxon>Bacillus</taxon>
    </lineage>
</organism>
<evidence type="ECO:0000259" key="6">
    <source>
        <dbReference type="PROSITE" id="PS51296"/>
    </source>
</evidence>
<evidence type="ECO:0000256" key="2">
    <source>
        <dbReference type="ARBA" id="ARBA00022723"/>
    </source>
</evidence>
<reference evidence="7 8" key="1">
    <citation type="journal article" date="2011" name="Front. Microbiol.">
        <title>Genomic signatures of strain selection and enhancement in Bacillus atrophaeus var. globigii, a historical biowarfare simulant.</title>
        <authorList>
            <person name="Gibbons H.S."/>
            <person name="Broomall S.M."/>
            <person name="McNew L.A."/>
            <person name="Daligault H."/>
            <person name="Chapman C."/>
            <person name="Bruce D."/>
            <person name="Karavis M."/>
            <person name="Krepps M."/>
            <person name="McGregor P.A."/>
            <person name="Hong C."/>
            <person name="Park K.H."/>
            <person name="Akmal A."/>
            <person name="Feldman A."/>
            <person name="Lin J.S."/>
            <person name="Chang W.E."/>
            <person name="Higgs B.W."/>
            <person name="Demirev P."/>
            <person name="Lindquist J."/>
            <person name="Liem A."/>
            <person name="Fochler E."/>
            <person name="Read T.D."/>
            <person name="Tapia R."/>
            <person name="Johnson S."/>
            <person name="Bishop-Lilly K.A."/>
            <person name="Detter C."/>
            <person name="Han C."/>
            <person name="Sozhamannan S."/>
            <person name="Rosenzweig C.N."/>
            <person name="Skowronski E.W."/>
        </authorList>
    </citation>
    <scope>NUCLEOTIDE SEQUENCE [LARGE SCALE GENOMIC DNA]</scope>
    <source>
        <strain evidence="7 8">1942</strain>
    </source>
</reference>
<keyword evidence="1" id="KW-0001">2Fe-2S</keyword>
<dbReference type="Pfam" id="PF01266">
    <property type="entry name" value="DAO"/>
    <property type="match status" value="1"/>
</dbReference>
<dbReference type="Proteomes" id="UP000006867">
    <property type="component" value="Chromosome"/>
</dbReference>
<dbReference type="Pfam" id="PF00355">
    <property type="entry name" value="Rieske"/>
    <property type="match status" value="1"/>
</dbReference>
<dbReference type="InterPro" id="IPR038010">
    <property type="entry name" value="YhfW_C"/>
</dbReference>
<dbReference type="Gene3D" id="3.30.9.10">
    <property type="entry name" value="D-Amino Acid Oxidase, subunit A, domain 2"/>
    <property type="match status" value="1"/>
</dbReference>
<dbReference type="PANTHER" id="PTHR13847">
    <property type="entry name" value="SARCOSINE DEHYDROGENASE-RELATED"/>
    <property type="match status" value="1"/>
</dbReference>
<dbReference type="InterPro" id="IPR006076">
    <property type="entry name" value="FAD-dep_OxRdtase"/>
</dbReference>
<evidence type="ECO:0000313" key="8">
    <source>
        <dbReference type="Proteomes" id="UP000006867"/>
    </source>
</evidence>
<evidence type="ECO:0000256" key="4">
    <source>
        <dbReference type="ARBA" id="ARBA00023014"/>
    </source>
</evidence>
<proteinExistence type="predicted"/>
<sequence>MTTQPFSHDNAPESYWRASADVPSFPELQEDTETDVTIIGGGITGITTAYELTKRGFRVTLIEANQVLNGTTAHTTAKITAQHDLIYDELINHIGMPNARLYYEANQKALFYIKDIVKEKQISCDFTEQDAYIYATSESSVKKIRDEHEAYTKLGIERELVKELPVPVDIKLGLVMKHQAQFHPLLYLTALLDDIVKNGGRIFEQTAALDIKKGVLPEVVTKNRHAIKSKYIVCCSHFPFYDGGGLYSARMYSDRSYILAVKPKIEYPEGMYLSIDQPSRSLRYTEMNGDKLVLVSGESHKTGQGKEMSEHYEALKQFAENTIGIESIPYHWSTQDLVSIDKIPFIGPISKNEDNILVATGFKKWGMTSSAVAANILSDHIENKQNSYANIFTPSRFHPDPGLKKIISYNADVAKHFIKGKLEKPDVKPEDVETGEGKIVTVNGKRAGAYRDEKGCLHLVDTTCTHLGCEVEWNDGEHTWDCPCHGSRFKPNGEVAEGPAIKPLKQIKND</sequence>
<name>A0ABM5LUR7_BACA1</name>
<keyword evidence="3" id="KW-0408">Iron</keyword>
<dbReference type="InterPro" id="IPR036188">
    <property type="entry name" value="FAD/NAD-bd_sf"/>
</dbReference>
<dbReference type="SUPFAM" id="SSF50022">
    <property type="entry name" value="ISP domain"/>
    <property type="match status" value="1"/>
</dbReference>
<evidence type="ECO:0000256" key="3">
    <source>
        <dbReference type="ARBA" id="ARBA00023004"/>
    </source>
</evidence>